<dbReference type="Proteomes" id="UP000198779">
    <property type="component" value="Unassembled WGS sequence"/>
</dbReference>
<evidence type="ECO:0000313" key="5">
    <source>
        <dbReference type="Proteomes" id="UP000198779"/>
    </source>
</evidence>
<evidence type="ECO:0000256" key="1">
    <source>
        <dbReference type="ARBA" id="ARBA00022723"/>
    </source>
</evidence>
<keyword evidence="1" id="KW-0479">Metal-binding</keyword>
<reference evidence="5" key="1">
    <citation type="submission" date="2016-10" db="EMBL/GenBank/DDBJ databases">
        <authorList>
            <person name="Varghese N."/>
            <person name="Submissions S."/>
        </authorList>
    </citation>
    <scope>NUCLEOTIDE SEQUENCE [LARGE SCALE GENOMIC DNA]</scope>
    <source>
        <strain evidence="5">BP1-148</strain>
    </source>
</reference>
<accession>A0A1G7UAD0</accession>
<evidence type="ECO:0000256" key="3">
    <source>
        <dbReference type="SAM" id="SignalP"/>
    </source>
</evidence>
<dbReference type="EMBL" id="FNCQ01000004">
    <property type="protein sequence ID" value="SDG44404.1"/>
    <property type="molecule type" value="Genomic_DNA"/>
</dbReference>
<name>A0A1G7UAD0_9BACT</name>
<dbReference type="PANTHER" id="PTHR42970">
    <property type="entry name" value="PECTATE LYASE C-RELATED"/>
    <property type="match status" value="1"/>
</dbReference>
<keyword evidence="2" id="KW-0325">Glycoprotein</keyword>
<dbReference type="STRING" id="645274.SAMN04487901_10446"/>
<dbReference type="AlphaFoldDB" id="A0A1G7UAD0"/>
<proteinExistence type="predicted"/>
<feature type="chain" id="PRO_5011775563" description="Pectate lyase" evidence="3">
    <location>
        <begin position="25"/>
        <end position="592"/>
    </location>
</feature>
<keyword evidence="3" id="KW-0732">Signal</keyword>
<evidence type="ECO:0000256" key="2">
    <source>
        <dbReference type="ARBA" id="ARBA00023180"/>
    </source>
</evidence>
<dbReference type="PANTHER" id="PTHR42970:SF1">
    <property type="entry name" value="PECTATE LYASE C-RELATED"/>
    <property type="match status" value="1"/>
</dbReference>
<dbReference type="InterPro" id="IPR012334">
    <property type="entry name" value="Pectin_lyas_fold"/>
</dbReference>
<evidence type="ECO:0008006" key="6">
    <source>
        <dbReference type="Google" id="ProtNLM"/>
    </source>
</evidence>
<dbReference type="RefSeq" id="WP_255399757.1">
    <property type="nucleotide sequence ID" value="NZ_FNCQ01000004.1"/>
</dbReference>
<dbReference type="SUPFAM" id="SSF51126">
    <property type="entry name" value="Pectin lyase-like"/>
    <property type="match status" value="1"/>
</dbReference>
<feature type="signal peptide" evidence="3">
    <location>
        <begin position="1"/>
        <end position="24"/>
    </location>
</feature>
<keyword evidence="5" id="KW-1185">Reference proteome</keyword>
<evidence type="ECO:0000313" key="4">
    <source>
        <dbReference type="EMBL" id="SDG44404.1"/>
    </source>
</evidence>
<sequence length="592" mass="65492">MKRSLFYYLSLIVLLILSSLTTKAEDNIPAFPGAEGHGRYVTGGRKGTVYHVTTLSDNEKDGSGISGSLRYCLKKGGSNAKTFVFDVGGVIPLTSDLKIPANTTIAGQTAPYPGITLRYYTVLPNGNEIIIRFIRFRRGEEKDVNDGADATWTRQKTNIILDHCSFSWSIDEVASFYDNNNFTMQWCTVGESLNNAGHDKGAHGYGGIWGGKLASFHHNLICHVNNRSPRFNGARYNWSGYTGNKLYSTYQWSNTLQAENVDFRNCVIYNCGNGCYGGPGGGQINVINNYYKTGPAASTNYITNVSLAGSGNAGNDQTFWDMTSRYYIDGNQMNNETGNDWNRIIYDNGIPNKNDEYYTKDPNHYYGSDVTYEQINGTDCVRIRMESPAPSGLVTTHTAQTAFQKVLAYGGASLDRDVVDARYMEEAENGTATYTGSVTGKKGRIDRVADVEGYTENNFPSGSRPADFDTDGDGMPDTWETVHGLNPNSAADGKTYTLDSEKKWYTNLEVYLNALVEDIMKAGNTDALECVDEYYPVLSQSTDIIYLTPDASTVGLSYYNLKGQRISKPQHGTYIITEHKADGTTRCRKMVR</sequence>
<dbReference type="Gene3D" id="2.160.20.10">
    <property type="entry name" value="Single-stranded right-handed beta-helix, Pectin lyase-like"/>
    <property type="match status" value="1"/>
</dbReference>
<protein>
    <recommendedName>
        <fullName evidence="6">Pectate lyase</fullName>
    </recommendedName>
</protein>
<organism evidence="4 5">
    <name type="scientific">Prevotella communis</name>
    <dbReference type="NCBI Taxonomy" id="2913614"/>
    <lineage>
        <taxon>Bacteria</taxon>
        <taxon>Pseudomonadati</taxon>
        <taxon>Bacteroidota</taxon>
        <taxon>Bacteroidia</taxon>
        <taxon>Bacteroidales</taxon>
        <taxon>Prevotellaceae</taxon>
        <taxon>Prevotella</taxon>
    </lineage>
</organism>
<dbReference type="InterPro" id="IPR011050">
    <property type="entry name" value="Pectin_lyase_fold/virulence"/>
</dbReference>
<dbReference type="InterPro" id="IPR052063">
    <property type="entry name" value="Polysaccharide_Lyase_1"/>
</dbReference>
<gene>
    <name evidence="4" type="ORF">SAMN04487901_10446</name>
</gene>
<dbReference type="GO" id="GO:0046872">
    <property type="term" value="F:metal ion binding"/>
    <property type="evidence" value="ECO:0007669"/>
    <property type="project" value="UniProtKB-KW"/>
</dbReference>